<dbReference type="OrthoDB" id="8879801at2759"/>
<dbReference type="PANTHER" id="PTHR14636">
    <property type="entry name" value="TPA-INDUCED TRANSMEMBRANE PROTEIN"/>
    <property type="match status" value="1"/>
</dbReference>
<keyword evidence="1" id="KW-0472">Membrane</keyword>
<dbReference type="InterPro" id="IPR000082">
    <property type="entry name" value="SEA_dom"/>
</dbReference>
<keyword evidence="1 5" id="KW-0812">Transmembrane</keyword>
<protein>
    <submittedName>
        <fullName evidence="5">TPA-induced transmembrane protein isoform X1</fullName>
    </submittedName>
</protein>
<dbReference type="RefSeq" id="XP_008288576.1">
    <property type="nucleotide sequence ID" value="XM_008290354.1"/>
</dbReference>
<evidence type="ECO:0000313" key="5">
    <source>
        <dbReference type="RefSeq" id="XP_008288576.1"/>
    </source>
</evidence>
<keyword evidence="1" id="KW-1133">Transmembrane helix</keyword>
<dbReference type="GeneTree" id="ENSGT00940000168248"/>
<sequence length="289" mass="31812">MDIQLQVIDDGAAHDANGRINGGNGEAMPVAAQGQRDVGNTTEVTSGNGEGVANGNPEATETDAFVIQINGGNGEAIPFDHAAEGQTTAGNANPPQEKGSVCRIKKELNQPVCEKVKQIRLWMVIIFIFVLMALVIVVSMAVCSAVHEDEDDQFDSSLFKVPHYFNGSFQLPNQLFKEELLNLHSSESQELAAELQIKMADLYRSSPALGRYFSKAEVLAFRNGSVTADYKLTFVLPEEQQDQLRNFTLSREMVYNVFRQFLYDQEPVESAESGPMFIDPVSLKMFSGH</sequence>
<dbReference type="SUPFAM" id="SSF82671">
    <property type="entry name" value="SEA domain"/>
    <property type="match status" value="1"/>
</dbReference>
<dbReference type="AlphaFoldDB" id="A0A3B5A8Y4"/>
<evidence type="ECO:0000313" key="4">
    <source>
        <dbReference type="Proteomes" id="UP000694891"/>
    </source>
</evidence>
<reference evidence="3" key="1">
    <citation type="submission" date="2023-09" db="UniProtKB">
        <authorList>
            <consortium name="Ensembl"/>
        </authorList>
    </citation>
    <scope>IDENTIFICATION</scope>
</reference>
<dbReference type="Ensembl" id="ENSSPAT00000018155.1">
    <property type="protein sequence ID" value="ENSSPAP00000017878.1"/>
    <property type="gene ID" value="ENSSPAG00000013517.1"/>
</dbReference>
<dbReference type="Gene3D" id="3.30.70.960">
    <property type="entry name" value="SEA domain"/>
    <property type="match status" value="1"/>
</dbReference>
<dbReference type="InterPro" id="IPR033223">
    <property type="entry name" value="TTMP"/>
</dbReference>
<organism evidence="3">
    <name type="scientific">Stegastes partitus</name>
    <name type="common">bicolor damselfish</name>
    <dbReference type="NCBI Taxonomy" id="144197"/>
    <lineage>
        <taxon>Eukaryota</taxon>
        <taxon>Metazoa</taxon>
        <taxon>Chordata</taxon>
        <taxon>Craniata</taxon>
        <taxon>Vertebrata</taxon>
        <taxon>Euteleostomi</taxon>
        <taxon>Actinopterygii</taxon>
        <taxon>Neopterygii</taxon>
        <taxon>Teleostei</taxon>
        <taxon>Neoteleostei</taxon>
        <taxon>Acanthomorphata</taxon>
        <taxon>Ovalentaria</taxon>
        <taxon>Pomacentridae</taxon>
        <taxon>Stegastes</taxon>
    </lineage>
</organism>
<gene>
    <name evidence="5" type="primary">LOC103363542</name>
</gene>
<evidence type="ECO:0000313" key="3">
    <source>
        <dbReference type="Ensembl" id="ENSSPAP00000017878.1"/>
    </source>
</evidence>
<dbReference type="STRING" id="144197.ENSSPAP00000017878"/>
<evidence type="ECO:0000259" key="2">
    <source>
        <dbReference type="PROSITE" id="PS50024"/>
    </source>
</evidence>
<name>A0A3B5A8Y4_9TELE</name>
<dbReference type="PANTHER" id="PTHR14636:SF1">
    <property type="entry name" value="TPA-INDUCED TRANSMEMBRANE PROTEIN"/>
    <property type="match status" value="1"/>
</dbReference>
<dbReference type="Pfam" id="PF01390">
    <property type="entry name" value="SEA"/>
    <property type="match status" value="1"/>
</dbReference>
<feature type="domain" description="SEA" evidence="2">
    <location>
        <begin position="161"/>
        <end position="289"/>
    </location>
</feature>
<reference evidence="5" key="2">
    <citation type="submission" date="2025-04" db="UniProtKB">
        <authorList>
            <consortium name="RefSeq"/>
        </authorList>
    </citation>
    <scope>IDENTIFICATION</scope>
</reference>
<dbReference type="CTD" id="110437884"/>
<dbReference type="InterPro" id="IPR036364">
    <property type="entry name" value="SEA_dom_sf"/>
</dbReference>
<proteinExistence type="predicted"/>
<accession>A0A3B5A8Y4</accession>
<evidence type="ECO:0000256" key="1">
    <source>
        <dbReference type="SAM" id="Phobius"/>
    </source>
</evidence>
<dbReference type="Proteomes" id="UP000694891">
    <property type="component" value="Unplaced"/>
</dbReference>
<feature type="transmembrane region" description="Helical" evidence="1">
    <location>
        <begin position="121"/>
        <end position="142"/>
    </location>
</feature>
<keyword evidence="4" id="KW-1185">Reference proteome</keyword>
<dbReference type="PROSITE" id="PS50024">
    <property type="entry name" value="SEA"/>
    <property type="match status" value="1"/>
</dbReference>